<keyword evidence="2" id="KW-1185">Reference proteome</keyword>
<dbReference type="KEGG" id="mnm:MNVM_24240"/>
<accession>A0A7I7JNL2</accession>
<proteinExistence type="predicted"/>
<protein>
    <submittedName>
        <fullName evidence="1">Uncharacterized protein</fullName>
    </submittedName>
</protein>
<sequence length="101" mass="9533">MAPTAAVTSSCATTATACAAKTAGGLGAICATCCVAGSSDSRATDATATIASPSVARTRAISIAHARMTDIATCVAGGIVRASETAPTPVSTATGATAGDR</sequence>
<dbReference type="EMBL" id="AP022562">
    <property type="protein sequence ID" value="BBX13343.1"/>
    <property type="molecule type" value="Genomic_DNA"/>
</dbReference>
<dbReference type="Proteomes" id="UP000466997">
    <property type="component" value="Chromosome"/>
</dbReference>
<organism evidence="1 2">
    <name type="scientific">Mycobacterium novum</name>
    <dbReference type="NCBI Taxonomy" id="2492438"/>
    <lineage>
        <taxon>Bacteria</taxon>
        <taxon>Bacillati</taxon>
        <taxon>Actinomycetota</taxon>
        <taxon>Actinomycetes</taxon>
        <taxon>Mycobacteriales</taxon>
        <taxon>Mycobacteriaceae</taxon>
        <taxon>Mycobacterium</taxon>
    </lineage>
</organism>
<name>A0A7I7JNL2_9MYCO</name>
<evidence type="ECO:0000313" key="1">
    <source>
        <dbReference type="EMBL" id="BBX13343.1"/>
    </source>
</evidence>
<evidence type="ECO:0000313" key="2">
    <source>
        <dbReference type="Proteomes" id="UP000466997"/>
    </source>
</evidence>
<gene>
    <name evidence="1" type="ORF">MNVM_24240</name>
</gene>
<dbReference type="AlphaFoldDB" id="A0A7I7JNL2"/>
<reference evidence="1 2" key="1">
    <citation type="journal article" date="2019" name="Emerg. Microbes Infect.">
        <title>Comprehensive subspecies identification of 175 nontuberculous mycobacteria species based on 7547 genomic profiles.</title>
        <authorList>
            <person name="Matsumoto Y."/>
            <person name="Kinjo T."/>
            <person name="Motooka D."/>
            <person name="Nabeya D."/>
            <person name="Jung N."/>
            <person name="Uechi K."/>
            <person name="Horii T."/>
            <person name="Iida T."/>
            <person name="Fujita J."/>
            <person name="Nakamura S."/>
        </authorList>
    </citation>
    <scope>NUCLEOTIDE SEQUENCE [LARGE SCALE GENOMIC DNA]</scope>
    <source>
        <strain evidence="1 2">JCM 6391</strain>
    </source>
</reference>